<dbReference type="PRINTS" id="PR00634">
    <property type="entry name" value="BETALLERGEN"/>
</dbReference>
<evidence type="ECO:0000313" key="6">
    <source>
        <dbReference type="Proteomes" id="UP000091857"/>
    </source>
</evidence>
<name>A0A2C9UDM4_MANES</name>
<dbReference type="Gramene" id="Manes.15G007700.2.v8.1">
    <property type="protein sequence ID" value="Manes.15G007700.2.v8.1.CDS"/>
    <property type="gene ID" value="Manes.15G007700.v8.1"/>
</dbReference>
<evidence type="ECO:0000313" key="5">
    <source>
        <dbReference type="EMBL" id="OAY27690.1"/>
    </source>
</evidence>
<dbReference type="PANTHER" id="PTHR31213:SF81">
    <property type="entry name" value="BET V I_MAJOR LATEX PROTEIN DOMAIN-CONTAINING PROTEIN"/>
    <property type="match status" value="1"/>
</dbReference>
<dbReference type="Pfam" id="PF00407">
    <property type="entry name" value="Bet_v_1"/>
    <property type="match status" value="1"/>
</dbReference>
<comment type="similarity">
    <text evidence="1">Belongs to the BetVI family.</text>
</comment>
<comment type="caution">
    <text evidence="5">The sequence shown here is derived from an EMBL/GenBank/DDBJ whole genome shotgun (WGS) entry which is preliminary data.</text>
</comment>
<dbReference type="AlphaFoldDB" id="A0A2C9UDM4"/>
<protein>
    <recommendedName>
        <fullName evidence="4">Bet v I/Major latex protein domain-containing protein</fullName>
    </recommendedName>
</protein>
<sequence>MGVIFYEGQVASTVPPAKLFQKFVIESLSLLPKVLPQALESVVNLQGDGGPGTIRQVHFSNGSFVKETIDAVDKENFIFEYTVIEGDPALMSKELEKICFQIKFEASPDGGSILKRTSKSYTLEGIDVNEEEIKAAQAKTMEAFVGIFKAFEAYILANPDD</sequence>
<dbReference type="OrthoDB" id="829960at2759"/>
<accession>A0A2C9UDM4</accession>
<dbReference type="GO" id="GO:0004864">
    <property type="term" value="F:protein phosphatase inhibitor activity"/>
    <property type="evidence" value="ECO:0000318"/>
    <property type="project" value="GO_Central"/>
</dbReference>
<dbReference type="STRING" id="3983.A0A2C9UDM4"/>
<dbReference type="FunFam" id="3.30.530.20:FF:000007">
    <property type="entry name" value="Major pollen allergen Bet v 1-A"/>
    <property type="match status" value="1"/>
</dbReference>
<keyword evidence="2" id="KW-0611">Plant defense</keyword>
<reference evidence="6" key="1">
    <citation type="journal article" date="2016" name="Nat. Biotechnol.">
        <title>Sequencing wild and cultivated cassava and related species reveals extensive interspecific hybridization and genetic diversity.</title>
        <authorList>
            <person name="Bredeson J.V."/>
            <person name="Lyons J.B."/>
            <person name="Prochnik S.E."/>
            <person name="Wu G.A."/>
            <person name="Ha C.M."/>
            <person name="Edsinger-Gonzales E."/>
            <person name="Grimwood J."/>
            <person name="Schmutz J."/>
            <person name="Rabbi I.Y."/>
            <person name="Egesi C."/>
            <person name="Nauluvula P."/>
            <person name="Lebot V."/>
            <person name="Ndunguru J."/>
            <person name="Mkamilo G."/>
            <person name="Bart R.S."/>
            <person name="Setter T.L."/>
            <person name="Gleadow R.M."/>
            <person name="Kulakow P."/>
            <person name="Ferguson M.E."/>
            <person name="Rounsley S."/>
            <person name="Rokhsar D.S."/>
        </authorList>
    </citation>
    <scope>NUCLEOTIDE SEQUENCE [LARGE SCALE GENOMIC DNA]</scope>
    <source>
        <strain evidence="6">cv. AM560-2</strain>
    </source>
</reference>
<evidence type="ECO:0000256" key="3">
    <source>
        <dbReference type="ARBA" id="ARBA00023265"/>
    </source>
</evidence>
<dbReference type="GO" id="GO:0005634">
    <property type="term" value="C:nucleus"/>
    <property type="evidence" value="ECO:0000318"/>
    <property type="project" value="GO_Central"/>
</dbReference>
<dbReference type="GO" id="GO:0009738">
    <property type="term" value="P:abscisic acid-activated signaling pathway"/>
    <property type="evidence" value="ECO:0000318"/>
    <property type="project" value="GO_Central"/>
</dbReference>
<dbReference type="GO" id="GO:0010427">
    <property type="term" value="F:abscisic acid binding"/>
    <property type="evidence" value="ECO:0000318"/>
    <property type="project" value="GO_Central"/>
</dbReference>
<dbReference type="SUPFAM" id="SSF55961">
    <property type="entry name" value="Bet v1-like"/>
    <property type="match status" value="1"/>
</dbReference>
<keyword evidence="6" id="KW-1185">Reference proteome</keyword>
<dbReference type="Gramene" id="Manes.15G007700.1.v8.1">
    <property type="protein sequence ID" value="Manes.15G007700.1.v8.1.CDS"/>
    <property type="gene ID" value="Manes.15G007700.v8.1"/>
</dbReference>
<dbReference type="PANTHER" id="PTHR31213">
    <property type="entry name" value="OS08G0374000 PROTEIN-RELATED"/>
    <property type="match status" value="1"/>
</dbReference>
<dbReference type="CDD" id="cd07816">
    <property type="entry name" value="Bet_v1-like"/>
    <property type="match status" value="1"/>
</dbReference>
<dbReference type="InterPro" id="IPR050279">
    <property type="entry name" value="Plant_def-hormone_signal"/>
</dbReference>
<gene>
    <name evidence="5" type="ORF">MANES_15G007700v8</name>
</gene>
<dbReference type="GO" id="GO:0038023">
    <property type="term" value="F:signaling receptor activity"/>
    <property type="evidence" value="ECO:0000318"/>
    <property type="project" value="GO_Central"/>
</dbReference>
<dbReference type="OMA" id="CVSSWIC"/>
<dbReference type="EMBL" id="CM004401">
    <property type="protein sequence ID" value="OAY27690.1"/>
    <property type="molecule type" value="Genomic_DNA"/>
</dbReference>
<dbReference type="Gene3D" id="3.30.530.20">
    <property type="match status" value="1"/>
</dbReference>
<keyword evidence="3" id="KW-0568">Pathogenesis-related protein</keyword>
<dbReference type="InterPro" id="IPR023393">
    <property type="entry name" value="START-like_dom_sf"/>
</dbReference>
<dbReference type="Proteomes" id="UP000091857">
    <property type="component" value="Chromosome 15"/>
</dbReference>
<organism evidence="5 6">
    <name type="scientific">Manihot esculenta</name>
    <name type="common">Cassava</name>
    <name type="synonym">Jatropha manihot</name>
    <dbReference type="NCBI Taxonomy" id="3983"/>
    <lineage>
        <taxon>Eukaryota</taxon>
        <taxon>Viridiplantae</taxon>
        <taxon>Streptophyta</taxon>
        <taxon>Embryophyta</taxon>
        <taxon>Tracheophyta</taxon>
        <taxon>Spermatophyta</taxon>
        <taxon>Magnoliopsida</taxon>
        <taxon>eudicotyledons</taxon>
        <taxon>Gunneridae</taxon>
        <taxon>Pentapetalae</taxon>
        <taxon>rosids</taxon>
        <taxon>fabids</taxon>
        <taxon>Malpighiales</taxon>
        <taxon>Euphorbiaceae</taxon>
        <taxon>Crotonoideae</taxon>
        <taxon>Manihoteae</taxon>
        <taxon>Manihot</taxon>
    </lineage>
</organism>
<dbReference type="GO" id="GO:0005737">
    <property type="term" value="C:cytoplasm"/>
    <property type="evidence" value="ECO:0000318"/>
    <property type="project" value="GO_Central"/>
</dbReference>
<evidence type="ECO:0000256" key="2">
    <source>
        <dbReference type="ARBA" id="ARBA00022821"/>
    </source>
</evidence>
<dbReference type="InterPro" id="IPR024949">
    <property type="entry name" value="Bet_v_I_allergen"/>
</dbReference>
<feature type="domain" description="Bet v I/Major latex protein" evidence="4">
    <location>
        <begin position="5"/>
        <end position="158"/>
    </location>
</feature>
<proteinExistence type="inferred from homology"/>
<dbReference type="InterPro" id="IPR000916">
    <property type="entry name" value="Bet_v_I/MLP"/>
</dbReference>
<evidence type="ECO:0000259" key="4">
    <source>
        <dbReference type="Pfam" id="PF00407"/>
    </source>
</evidence>
<dbReference type="GO" id="GO:0006952">
    <property type="term" value="P:defense response"/>
    <property type="evidence" value="ECO:0007669"/>
    <property type="project" value="UniProtKB-KW"/>
</dbReference>
<evidence type="ECO:0000256" key="1">
    <source>
        <dbReference type="ARBA" id="ARBA00009744"/>
    </source>
</evidence>